<dbReference type="EMBL" id="ACCJ01000535">
    <property type="protein sequence ID" value="EEG51701.1"/>
    <property type="molecule type" value="Genomic_DNA"/>
</dbReference>
<sequence>MKAVIPMLEMVKERLKSFGYELQEGDEFALTFSIQKVENTIKNDCNTPSIPDGLVNIAVDMAVGEFLTAKKTFSPDSIAGLDLDMAVKQIQTGDTNTVFATGEGSSTPEQRLNSFLNYLLTYGRDQFSCYRKIRW</sequence>
<keyword evidence="2" id="KW-1185">Reference proteome</keyword>
<protein>
    <submittedName>
        <fullName evidence="1">Uncharacterized protein</fullName>
    </submittedName>
</protein>
<proteinExistence type="predicted"/>
<comment type="caution">
    <text evidence="1">The sequence shown here is derived from an EMBL/GenBank/DDBJ whole genome shotgun (WGS) entry which is preliminary data.</text>
</comment>
<evidence type="ECO:0000313" key="2">
    <source>
        <dbReference type="Proteomes" id="UP000004756"/>
    </source>
</evidence>
<gene>
    <name evidence="1" type="ORF">CLOSTASPAR_06288</name>
</gene>
<dbReference type="Proteomes" id="UP000004756">
    <property type="component" value="Unassembled WGS sequence"/>
</dbReference>
<dbReference type="HOGENOM" id="CLU_158490_0_0_9"/>
<name>C0DAI5_9FIRM</name>
<reference evidence="1 2" key="1">
    <citation type="submission" date="2009-01" db="EMBL/GenBank/DDBJ databases">
        <authorList>
            <person name="Fulton L."/>
            <person name="Clifton S."/>
            <person name="Fulton B."/>
            <person name="Xu J."/>
            <person name="Minx P."/>
            <person name="Pepin K.H."/>
            <person name="Johnson M."/>
            <person name="Bhonagiri V."/>
            <person name="Nash W.E."/>
            <person name="Mardis E.R."/>
            <person name="Wilson R.K."/>
        </authorList>
    </citation>
    <scope>NUCLEOTIDE SEQUENCE [LARGE SCALE GENOMIC DNA]</scope>
    <source>
        <strain evidence="1 2">DSM 15981</strain>
    </source>
</reference>
<reference evidence="1 2" key="2">
    <citation type="submission" date="2009-02" db="EMBL/GenBank/DDBJ databases">
        <title>Draft genome sequence of Clostridium asparagiforme (DSM 15981).</title>
        <authorList>
            <person name="Sudarsanam P."/>
            <person name="Ley R."/>
            <person name="Guruge J."/>
            <person name="Turnbaugh P.J."/>
            <person name="Mahowald M."/>
            <person name="Liep D."/>
            <person name="Gordon J."/>
        </authorList>
    </citation>
    <scope>NUCLEOTIDE SEQUENCE [LARGE SCALE GENOMIC DNA]</scope>
    <source>
        <strain evidence="1 2">DSM 15981</strain>
    </source>
</reference>
<dbReference type="AlphaFoldDB" id="C0DAI5"/>
<evidence type="ECO:0000313" key="1">
    <source>
        <dbReference type="EMBL" id="EEG51701.1"/>
    </source>
</evidence>
<accession>C0DAI5</accession>
<organism evidence="1 2">
    <name type="scientific">[Clostridium] asparagiforme DSM 15981</name>
    <dbReference type="NCBI Taxonomy" id="518636"/>
    <lineage>
        <taxon>Bacteria</taxon>
        <taxon>Bacillati</taxon>
        <taxon>Bacillota</taxon>
        <taxon>Clostridia</taxon>
        <taxon>Lachnospirales</taxon>
        <taxon>Lachnospiraceae</taxon>
        <taxon>Enterocloster</taxon>
    </lineage>
</organism>